<feature type="transmembrane region" description="Helical" evidence="2">
    <location>
        <begin position="56"/>
        <end position="74"/>
    </location>
</feature>
<evidence type="ECO:0000259" key="3">
    <source>
        <dbReference type="Pfam" id="PF20712"/>
    </source>
</evidence>
<dbReference type="RefSeq" id="WP_113875927.1">
    <property type="nucleotide sequence ID" value="NZ_QNRF01000023.1"/>
</dbReference>
<feature type="transmembrane region" description="Helical" evidence="2">
    <location>
        <begin position="129"/>
        <end position="152"/>
    </location>
</feature>
<keyword evidence="2" id="KW-0472">Membrane</keyword>
<dbReference type="OrthoDB" id="2991294at2"/>
<evidence type="ECO:0000256" key="1">
    <source>
        <dbReference type="SAM" id="Coils"/>
    </source>
</evidence>
<dbReference type="Pfam" id="PF20712">
    <property type="entry name" value="CyanoTRADDas_TM"/>
    <property type="match status" value="1"/>
</dbReference>
<protein>
    <recommendedName>
        <fullName evidence="3">Cyanobacterial TRADD-N associated 2 transmembrane domain-containing protein</fullName>
    </recommendedName>
</protein>
<keyword evidence="2" id="KW-1133">Transmembrane helix</keyword>
<dbReference type="AlphaFoldDB" id="A0A366CSF7"/>
<dbReference type="EMBL" id="QNRF01000023">
    <property type="protein sequence ID" value="RBO78300.1"/>
    <property type="molecule type" value="Genomic_DNA"/>
</dbReference>
<accession>A0A366CSF7</accession>
<dbReference type="Proteomes" id="UP000252086">
    <property type="component" value="Unassembled WGS sequence"/>
</dbReference>
<name>A0A366CSF7_9GAMM</name>
<evidence type="ECO:0000256" key="2">
    <source>
        <dbReference type="SAM" id="Phobius"/>
    </source>
</evidence>
<keyword evidence="1" id="KW-0175">Coiled coil</keyword>
<feature type="coiled-coil region" evidence="1">
    <location>
        <begin position="1"/>
        <end position="28"/>
    </location>
</feature>
<evidence type="ECO:0000313" key="5">
    <source>
        <dbReference type="Proteomes" id="UP000252086"/>
    </source>
</evidence>
<keyword evidence="2" id="KW-0812">Transmembrane</keyword>
<keyword evidence="5" id="KW-1185">Reference proteome</keyword>
<evidence type="ECO:0000313" key="4">
    <source>
        <dbReference type="EMBL" id="RBO78300.1"/>
    </source>
</evidence>
<reference evidence="4 5" key="1">
    <citation type="submission" date="2018-06" db="EMBL/GenBank/DDBJ databases">
        <title>Genomic Encyclopedia of Type Strains, Phase III (KMG-III): the genomes of soil and plant-associated and newly described type strains.</title>
        <authorList>
            <person name="Whitman W."/>
        </authorList>
    </citation>
    <scope>NUCLEOTIDE SEQUENCE [LARGE SCALE GENOMIC DNA]</scope>
    <source>
        <strain evidence="4 5">CECT 7732</strain>
    </source>
</reference>
<organism evidence="4 5">
    <name type="scientific">Marinomonas aquiplantarum</name>
    <dbReference type="NCBI Taxonomy" id="491951"/>
    <lineage>
        <taxon>Bacteria</taxon>
        <taxon>Pseudomonadati</taxon>
        <taxon>Pseudomonadota</taxon>
        <taxon>Gammaproteobacteria</taxon>
        <taxon>Oceanospirillales</taxon>
        <taxon>Oceanospirillaceae</taxon>
        <taxon>Marinomonas</taxon>
    </lineage>
</organism>
<dbReference type="InterPro" id="IPR048567">
    <property type="entry name" value="CyanoTRADDas_TM"/>
</dbReference>
<feature type="transmembrane region" description="Helical" evidence="2">
    <location>
        <begin position="29"/>
        <end position="50"/>
    </location>
</feature>
<feature type="transmembrane region" description="Helical" evidence="2">
    <location>
        <begin position="164"/>
        <end position="185"/>
    </location>
</feature>
<gene>
    <name evidence="4" type="ORF">DFP76_1231</name>
</gene>
<proteinExistence type="predicted"/>
<sequence length="255" mass="28746">MEATEKKKQYLDERLVELKNRRRRIQQSFYISVFIALTLAVIGPVFVWSANIESRLAPVLIAYLVIPIGMLPILRSRVRDIEQEIREVEFELDLQQFERTQVETKAEKTLRLNDAQLQRYYSLNLSQNTWVFVVGIGCMILGLGLIAATLYLVTNYAETLDSKIITGVLGAIGTFLTSYVAAIFLKMHSSATQHLGGFHSRLVDTHQILLASVVASRIENEDLREKTMAQLALQVVDPKKTHNNSIQPTANASAD</sequence>
<feature type="domain" description="Cyanobacterial TRADD-N associated 2 transmembrane" evidence="3">
    <location>
        <begin position="124"/>
        <end position="195"/>
    </location>
</feature>
<comment type="caution">
    <text evidence="4">The sequence shown here is derived from an EMBL/GenBank/DDBJ whole genome shotgun (WGS) entry which is preliminary data.</text>
</comment>